<dbReference type="Proteomes" id="UP000054988">
    <property type="component" value="Unassembled WGS sequence"/>
</dbReference>
<dbReference type="EMBL" id="LATX01001808">
    <property type="protein sequence ID" value="KTB37851.1"/>
    <property type="molecule type" value="Genomic_DNA"/>
</dbReference>
<feature type="coiled-coil region" evidence="1">
    <location>
        <begin position="288"/>
        <end position="315"/>
    </location>
</feature>
<reference evidence="3 4" key="1">
    <citation type="submission" date="2015-12" db="EMBL/GenBank/DDBJ databases">
        <title>Draft genome sequence of Moniliophthora roreri, the causal agent of frosty pod rot of cacao.</title>
        <authorList>
            <person name="Aime M.C."/>
            <person name="Diaz-Valderrama J.R."/>
            <person name="Kijpornyongpan T."/>
            <person name="Phillips-Mora W."/>
        </authorList>
    </citation>
    <scope>NUCLEOTIDE SEQUENCE [LARGE SCALE GENOMIC DNA]</scope>
    <source>
        <strain evidence="3 4">MCA 2952</strain>
    </source>
</reference>
<accession>A0A0W0FNE1</accession>
<dbReference type="AlphaFoldDB" id="A0A0W0FNE1"/>
<sequence length="369" mass="41998">MAPEMPIIEFLAEVLESEYPPLPVHKPSKSATLHSAYMRVANSAWSQIKEEWLAAVEAQEEQLTEWKQWWVAYEEIENRQILAWLEVVRKAKKEEKEEREQAEHAEQERVEKELVERSRREHEEHAHARNMTPVVGEDDGTYETPCVGQSAKEKKGKGVTKFQFDSVEVPSPGASQKHARALAESPIKSHKQMRVEPGSSEEGVWVPVEDGQECDNCQWQKKNPVACERQIETFVAHVLENIAGPSKLKAHGHLKSRLVVEDSDGDFSPNKSAAKLGQLILLEVKQMRHEMNEQMDKLFSQVERLEKEAETLHYRSAQVLDVLDVAHLDEEEEEAQPKLDKGKGKAVEESEDDSESESRIKSSAAEPED</sequence>
<feature type="compositionally biased region" description="Basic and acidic residues" evidence="2">
    <location>
        <begin position="335"/>
        <end position="348"/>
    </location>
</feature>
<evidence type="ECO:0000256" key="2">
    <source>
        <dbReference type="SAM" id="MobiDB-lite"/>
    </source>
</evidence>
<organism evidence="3 4">
    <name type="scientific">Moniliophthora roreri</name>
    <name type="common">Frosty pod rot fungus</name>
    <name type="synonym">Monilia roreri</name>
    <dbReference type="NCBI Taxonomy" id="221103"/>
    <lineage>
        <taxon>Eukaryota</taxon>
        <taxon>Fungi</taxon>
        <taxon>Dikarya</taxon>
        <taxon>Basidiomycota</taxon>
        <taxon>Agaricomycotina</taxon>
        <taxon>Agaricomycetes</taxon>
        <taxon>Agaricomycetidae</taxon>
        <taxon>Agaricales</taxon>
        <taxon>Marasmiineae</taxon>
        <taxon>Marasmiaceae</taxon>
        <taxon>Moniliophthora</taxon>
    </lineage>
</organism>
<feature type="region of interest" description="Disordered" evidence="2">
    <location>
        <begin position="328"/>
        <end position="369"/>
    </location>
</feature>
<keyword evidence="1" id="KW-0175">Coiled coil</keyword>
<name>A0A0W0FNE1_MONRR</name>
<comment type="caution">
    <text evidence="3">The sequence shown here is derived from an EMBL/GenBank/DDBJ whole genome shotgun (WGS) entry which is preliminary data.</text>
</comment>
<protein>
    <submittedName>
        <fullName evidence="3">Uncharacterized protein</fullName>
    </submittedName>
</protein>
<proteinExistence type="predicted"/>
<feature type="compositionally biased region" description="Basic and acidic residues" evidence="2">
    <location>
        <begin position="98"/>
        <end position="127"/>
    </location>
</feature>
<evidence type="ECO:0000256" key="1">
    <source>
        <dbReference type="SAM" id="Coils"/>
    </source>
</evidence>
<evidence type="ECO:0000313" key="4">
    <source>
        <dbReference type="Proteomes" id="UP000054988"/>
    </source>
</evidence>
<feature type="region of interest" description="Disordered" evidence="2">
    <location>
        <begin position="98"/>
        <end position="141"/>
    </location>
</feature>
<gene>
    <name evidence="3" type="ORF">WG66_9575</name>
</gene>
<evidence type="ECO:0000313" key="3">
    <source>
        <dbReference type="EMBL" id="KTB37851.1"/>
    </source>
</evidence>